<reference evidence="1 2" key="1">
    <citation type="journal article" date="2016" name="Genome Announc.">
        <title>Draft Genome Sequence of the Thermotolerant Cyanobacterium Desertifilum sp. IPPAS B-1220.</title>
        <authorList>
            <person name="Mironov K.S."/>
            <person name="Sinetova M.A."/>
            <person name="Bolatkhan K."/>
            <person name="Zayadan B.K."/>
            <person name="Ustinova V.V."/>
            <person name="Kupriyanova E.V."/>
            <person name="Skrypnik A.N."/>
            <person name="Gogoleva N.E."/>
            <person name="Gogolev Y.V."/>
            <person name="Los D.A."/>
        </authorList>
    </citation>
    <scope>NUCLEOTIDE SEQUENCE [LARGE SCALE GENOMIC DNA]</scope>
    <source>
        <strain evidence="1 2">IPPAS B-1220</strain>
    </source>
</reference>
<protein>
    <submittedName>
        <fullName evidence="1">Uncharacterized protein</fullName>
    </submittedName>
</protein>
<organism evidence="1 2">
    <name type="scientific">Desertifilum tharense IPPAS B-1220</name>
    <dbReference type="NCBI Taxonomy" id="1781255"/>
    <lineage>
        <taxon>Bacteria</taxon>
        <taxon>Bacillati</taxon>
        <taxon>Cyanobacteriota</taxon>
        <taxon>Cyanophyceae</taxon>
        <taxon>Desertifilales</taxon>
        <taxon>Desertifilaceae</taxon>
        <taxon>Desertifilum</taxon>
    </lineage>
</organism>
<evidence type="ECO:0000313" key="2">
    <source>
        <dbReference type="Proteomes" id="UP000095472"/>
    </source>
</evidence>
<proteinExistence type="predicted"/>
<gene>
    <name evidence="1" type="ORF">BH720_029000</name>
</gene>
<dbReference type="EMBL" id="CP182909">
    <property type="protein sequence ID" value="XPM63337.1"/>
    <property type="molecule type" value="Genomic_DNA"/>
</dbReference>
<dbReference type="Proteomes" id="UP000095472">
    <property type="component" value="Chromosome"/>
</dbReference>
<name>A0ACD5GRT6_9CYAN</name>
<sequence length="57" mass="6130">MNFPSFPSALLKHFPSSLAGLVLVTCLSACDTVTTTQYEATVPDYLYLAGGVRDFSL</sequence>
<accession>A0ACD5GRT6</accession>
<evidence type="ECO:0000313" key="1">
    <source>
        <dbReference type="EMBL" id="XPM63337.1"/>
    </source>
</evidence>
<keyword evidence="2" id="KW-1185">Reference proteome</keyword>